<evidence type="ECO:0000256" key="8">
    <source>
        <dbReference type="ARBA" id="ARBA00023136"/>
    </source>
</evidence>
<dbReference type="FunFam" id="1.10.3720.10:FF:000033">
    <property type="entry name" value="Polar amino acid ABC transporter permease"/>
    <property type="match status" value="1"/>
</dbReference>
<feature type="domain" description="ABC transmembrane type-1" evidence="10">
    <location>
        <begin position="25"/>
        <end position="215"/>
    </location>
</feature>
<dbReference type="PANTHER" id="PTHR30614">
    <property type="entry name" value="MEMBRANE COMPONENT OF AMINO ACID ABC TRANSPORTER"/>
    <property type="match status" value="1"/>
</dbReference>
<name>A0A9D1WUM5_9FIRM</name>
<evidence type="ECO:0000256" key="3">
    <source>
        <dbReference type="ARBA" id="ARBA00022448"/>
    </source>
</evidence>
<dbReference type="Gene3D" id="1.10.3720.10">
    <property type="entry name" value="MetI-like"/>
    <property type="match status" value="1"/>
</dbReference>
<protein>
    <submittedName>
        <fullName evidence="11">Amino acid ABC transporter permease</fullName>
    </submittedName>
</protein>
<evidence type="ECO:0000256" key="4">
    <source>
        <dbReference type="ARBA" id="ARBA00022475"/>
    </source>
</evidence>
<feature type="transmembrane region" description="Helical" evidence="9">
    <location>
        <begin position="191"/>
        <end position="218"/>
    </location>
</feature>
<gene>
    <name evidence="11" type="ORF">H9735_05015</name>
</gene>
<keyword evidence="7 9" id="KW-1133">Transmembrane helix</keyword>
<dbReference type="PROSITE" id="PS50928">
    <property type="entry name" value="ABC_TM1"/>
    <property type="match status" value="1"/>
</dbReference>
<dbReference type="CDD" id="cd06261">
    <property type="entry name" value="TM_PBP2"/>
    <property type="match status" value="1"/>
</dbReference>
<dbReference type="InterPro" id="IPR010065">
    <property type="entry name" value="AA_ABC_transptr_permease_3TM"/>
</dbReference>
<evidence type="ECO:0000256" key="9">
    <source>
        <dbReference type="RuleBase" id="RU363032"/>
    </source>
</evidence>
<evidence type="ECO:0000256" key="6">
    <source>
        <dbReference type="ARBA" id="ARBA00022970"/>
    </source>
</evidence>
<dbReference type="InterPro" id="IPR043429">
    <property type="entry name" value="ArtM/GltK/GlnP/TcyL/YhdX-like"/>
</dbReference>
<dbReference type="AlphaFoldDB" id="A0A9D1WUM5"/>
<keyword evidence="6" id="KW-0029">Amino-acid transport</keyword>
<evidence type="ECO:0000313" key="11">
    <source>
        <dbReference type="EMBL" id="HIX67474.1"/>
    </source>
</evidence>
<keyword evidence="3 9" id="KW-0813">Transport</keyword>
<evidence type="ECO:0000256" key="7">
    <source>
        <dbReference type="ARBA" id="ARBA00022989"/>
    </source>
</evidence>
<dbReference type="Pfam" id="PF00528">
    <property type="entry name" value="BPD_transp_1"/>
    <property type="match status" value="1"/>
</dbReference>
<dbReference type="NCBIfam" id="TIGR01726">
    <property type="entry name" value="HEQRo_perm_3TM"/>
    <property type="match status" value="1"/>
</dbReference>
<dbReference type="PANTHER" id="PTHR30614:SF20">
    <property type="entry name" value="GLUTAMINE TRANSPORT SYSTEM PERMEASE PROTEIN GLNP"/>
    <property type="match status" value="1"/>
</dbReference>
<keyword evidence="8 9" id="KW-0472">Membrane</keyword>
<keyword evidence="5 9" id="KW-0812">Transmembrane</keyword>
<reference evidence="11" key="2">
    <citation type="submission" date="2021-04" db="EMBL/GenBank/DDBJ databases">
        <authorList>
            <person name="Gilroy R."/>
        </authorList>
    </citation>
    <scope>NUCLEOTIDE SEQUENCE</scope>
    <source>
        <strain evidence="11">CHK191-13928</strain>
    </source>
</reference>
<sequence>MEQLKSDIYQVFIEADRYKMFLDGLKVTIGVSIAAVLLGILLGMILALMKMTEVRKGKKTVFSVIANIYIDIIRGTPTVVQLLIIYFLVFQTQMGMVAGIVTFGINSSAYVAEIIRAGIMAVDNGQMEAGRSLGLSYTETMKDIILPQAVKNILPALGNEFIVLIKETAILGYVAIQDLTKASDFIVSRTYIMFVPLIGCALIYYVLVKILTIALNAFERRLRQSDIR</sequence>
<dbReference type="EMBL" id="DXEM01000015">
    <property type="protein sequence ID" value="HIX67474.1"/>
    <property type="molecule type" value="Genomic_DNA"/>
</dbReference>
<evidence type="ECO:0000256" key="2">
    <source>
        <dbReference type="ARBA" id="ARBA00010072"/>
    </source>
</evidence>
<dbReference type="GO" id="GO:0006865">
    <property type="term" value="P:amino acid transport"/>
    <property type="evidence" value="ECO:0007669"/>
    <property type="project" value="UniProtKB-KW"/>
</dbReference>
<proteinExistence type="inferred from homology"/>
<dbReference type="GO" id="GO:0022857">
    <property type="term" value="F:transmembrane transporter activity"/>
    <property type="evidence" value="ECO:0007669"/>
    <property type="project" value="InterPro"/>
</dbReference>
<reference evidence="11" key="1">
    <citation type="journal article" date="2021" name="PeerJ">
        <title>Extensive microbial diversity within the chicken gut microbiome revealed by metagenomics and culture.</title>
        <authorList>
            <person name="Gilroy R."/>
            <person name="Ravi A."/>
            <person name="Getino M."/>
            <person name="Pursley I."/>
            <person name="Horton D.L."/>
            <person name="Alikhan N.F."/>
            <person name="Baker D."/>
            <person name="Gharbi K."/>
            <person name="Hall N."/>
            <person name="Watson M."/>
            <person name="Adriaenssens E.M."/>
            <person name="Foster-Nyarko E."/>
            <person name="Jarju S."/>
            <person name="Secka A."/>
            <person name="Antonio M."/>
            <person name="Oren A."/>
            <person name="Chaudhuri R.R."/>
            <person name="La Ragione R."/>
            <person name="Hildebrand F."/>
            <person name="Pallen M.J."/>
        </authorList>
    </citation>
    <scope>NUCLEOTIDE SEQUENCE</scope>
    <source>
        <strain evidence="11">CHK191-13928</strain>
    </source>
</reference>
<comment type="subcellular location">
    <subcellularLocation>
        <location evidence="1 9">Cell membrane</location>
        <topology evidence="1 9">Multi-pass membrane protein</topology>
    </subcellularLocation>
</comment>
<evidence type="ECO:0000259" key="10">
    <source>
        <dbReference type="PROSITE" id="PS50928"/>
    </source>
</evidence>
<dbReference type="Proteomes" id="UP000886721">
    <property type="component" value="Unassembled WGS sequence"/>
</dbReference>
<evidence type="ECO:0000313" key="12">
    <source>
        <dbReference type="Proteomes" id="UP000886721"/>
    </source>
</evidence>
<feature type="transmembrane region" description="Helical" evidence="9">
    <location>
        <begin position="27"/>
        <end position="49"/>
    </location>
</feature>
<dbReference type="InterPro" id="IPR000515">
    <property type="entry name" value="MetI-like"/>
</dbReference>
<evidence type="ECO:0000256" key="5">
    <source>
        <dbReference type="ARBA" id="ARBA00022692"/>
    </source>
</evidence>
<evidence type="ECO:0000256" key="1">
    <source>
        <dbReference type="ARBA" id="ARBA00004651"/>
    </source>
</evidence>
<dbReference type="GO" id="GO:0043190">
    <property type="term" value="C:ATP-binding cassette (ABC) transporter complex"/>
    <property type="evidence" value="ECO:0007669"/>
    <property type="project" value="InterPro"/>
</dbReference>
<organism evidence="11 12">
    <name type="scientific">Candidatus Anaerostipes excrementavium</name>
    <dbReference type="NCBI Taxonomy" id="2838463"/>
    <lineage>
        <taxon>Bacteria</taxon>
        <taxon>Bacillati</taxon>
        <taxon>Bacillota</taxon>
        <taxon>Clostridia</taxon>
        <taxon>Lachnospirales</taxon>
        <taxon>Lachnospiraceae</taxon>
        <taxon>Anaerostipes</taxon>
    </lineage>
</organism>
<dbReference type="SUPFAM" id="SSF161098">
    <property type="entry name" value="MetI-like"/>
    <property type="match status" value="1"/>
</dbReference>
<accession>A0A9D1WUM5</accession>
<comment type="similarity">
    <text evidence="2">Belongs to the binding-protein-dependent transport system permease family. HisMQ subfamily.</text>
</comment>
<comment type="caution">
    <text evidence="11">The sequence shown here is derived from an EMBL/GenBank/DDBJ whole genome shotgun (WGS) entry which is preliminary data.</text>
</comment>
<dbReference type="InterPro" id="IPR035906">
    <property type="entry name" value="MetI-like_sf"/>
</dbReference>
<keyword evidence="4" id="KW-1003">Cell membrane</keyword>